<dbReference type="EMBL" id="JBFOLJ010000015">
    <property type="protein sequence ID" value="KAL2473001.1"/>
    <property type="molecule type" value="Genomic_DNA"/>
</dbReference>
<dbReference type="AlphaFoldDB" id="A0ABD1Q9V5"/>
<name>A0ABD1Q9V5_9LAMI</name>
<evidence type="ECO:0000313" key="2">
    <source>
        <dbReference type="Proteomes" id="UP001604277"/>
    </source>
</evidence>
<organism evidence="1 2">
    <name type="scientific">Forsythia ovata</name>
    <dbReference type="NCBI Taxonomy" id="205694"/>
    <lineage>
        <taxon>Eukaryota</taxon>
        <taxon>Viridiplantae</taxon>
        <taxon>Streptophyta</taxon>
        <taxon>Embryophyta</taxon>
        <taxon>Tracheophyta</taxon>
        <taxon>Spermatophyta</taxon>
        <taxon>Magnoliopsida</taxon>
        <taxon>eudicotyledons</taxon>
        <taxon>Gunneridae</taxon>
        <taxon>Pentapetalae</taxon>
        <taxon>asterids</taxon>
        <taxon>lamiids</taxon>
        <taxon>Lamiales</taxon>
        <taxon>Oleaceae</taxon>
        <taxon>Forsythieae</taxon>
        <taxon>Forsythia</taxon>
    </lineage>
</organism>
<dbReference type="Proteomes" id="UP001604277">
    <property type="component" value="Unassembled WGS sequence"/>
</dbReference>
<sequence length="137" mass="15474">MTLIGAVEIENTHGDGENDEVLDDEIDGVGGIGDRHLPRTLDDVPTRGIRVLYNSGRRATSSRSVDYIANHASKETVCDSLMKFSTKKKWHKYATSNHYPSNTSQMQRLWQGEHGMWPRSGGWTVRWISILPSITIY</sequence>
<accession>A0ABD1Q9V5</accession>
<comment type="caution">
    <text evidence="1">The sequence shown here is derived from an EMBL/GenBank/DDBJ whole genome shotgun (WGS) entry which is preliminary data.</text>
</comment>
<proteinExistence type="predicted"/>
<protein>
    <submittedName>
        <fullName evidence="1">Uncharacterized protein</fullName>
    </submittedName>
</protein>
<evidence type="ECO:0000313" key="1">
    <source>
        <dbReference type="EMBL" id="KAL2473001.1"/>
    </source>
</evidence>
<reference evidence="2" key="1">
    <citation type="submission" date="2024-07" db="EMBL/GenBank/DDBJ databases">
        <title>Two chromosome-level genome assemblies of Korean endemic species Abeliophyllum distichum and Forsythia ovata (Oleaceae).</title>
        <authorList>
            <person name="Jang H."/>
        </authorList>
    </citation>
    <scope>NUCLEOTIDE SEQUENCE [LARGE SCALE GENOMIC DNA]</scope>
</reference>
<keyword evidence="2" id="KW-1185">Reference proteome</keyword>
<gene>
    <name evidence="1" type="ORF">Fot_48737</name>
</gene>